<dbReference type="PANTHER" id="PTHR30193:SF37">
    <property type="entry name" value="INNER MEMBRANE ABC TRANSPORTER PERMEASE PROTEIN YCJO"/>
    <property type="match status" value="1"/>
</dbReference>
<keyword evidence="2 7" id="KW-0813">Transport</keyword>
<dbReference type="PROSITE" id="PS50928">
    <property type="entry name" value="ABC_TM1"/>
    <property type="match status" value="1"/>
</dbReference>
<dbReference type="Pfam" id="PF00528">
    <property type="entry name" value="BPD_transp_1"/>
    <property type="match status" value="1"/>
</dbReference>
<dbReference type="Gene3D" id="1.10.3720.10">
    <property type="entry name" value="MetI-like"/>
    <property type="match status" value="1"/>
</dbReference>
<evidence type="ECO:0000256" key="4">
    <source>
        <dbReference type="ARBA" id="ARBA00022692"/>
    </source>
</evidence>
<evidence type="ECO:0000256" key="2">
    <source>
        <dbReference type="ARBA" id="ARBA00022448"/>
    </source>
</evidence>
<evidence type="ECO:0000256" key="3">
    <source>
        <dbReference type="ARBA" id="ARBA00022475"/>
    </source>
</evidence>
<sequence length="289" mass="33040">MSGKLFRPYLMVAPAITVFILFFIYPIFYMVFLSFTDWDLISPVKNFVGFDNFIDLFREDEFRQVFMNTIIYTVLTVGISMVLSLLFALWLNKSGAFYGMAQGAVFSPYIISLVSVSLLWLWLMDPQYGFLNFLLKLVGLPANTWVAHPDTALYSLVIVSVWKITGYNTLVFIAGLQSIPKELYEAAKLDQANKWRIFSKITVPMLSPTIFFLLVINTIASFQVFDTVKIMTQGGPVNSTNMLVFYIYEYGFDFFKIGYASAAGVVLLLLVGVMTIFHFKLLSKRVHYR</sequence>
<feature type="transmembrane region" description="Helical" evidence="7">
    <location>
        <begin position="70"/>
        <end position="91"/>
    </location>
</feature>
<evidence type="ECO:0000313" key="9">
    <source>
        <dbReference type="EMBL" id="MFD1738949.1"/>
    </source>
</evidence>
<comment type="subcellular location">
    <subcellularLocation>
        <location evidence="1 7">Cell membrane</location>
        <topology evidence="1 7">Multi-pass membrane protein</topology>
    </subcellularLocation>
</comment>
<feature type="transmembrane region" description="Helical" evidence="7">
    <location>
        <begin position="257"/>
        <end position="279"/>
    </location>
</feature>
<evidence type="ECO:0000259" key="8">
    <source>
        <dbReference type="PROSITE" id="PS50928"/>
    </source>
</evidence>
<dbReference type="SUPFAM" id="SSF160964">
    <property type="entry name" value="MalF N-terminal region-like"/>
    <property type="match status" value="1"/>
</dbReference>
<dbReference type="InterPro" id="IPR035906">
    <property type="entry name" value="MetI-like_sf"/>
</dbReference>
<name>A0ABW4LUU8_9BACI</name>
<dbReference type="Proteomes" id="UP001597214">
    <property type="component" value="Unassembled WGS sequence"/>
</dbReference>
<comment type="caution">
    <text evidence="9">The sequence shown here is derived from an EMBL/GenBank/DDBJ whole genome shotgun (WGS) entry which is preliminary data.</text>
</comment>
<evidence type="ECO:0000256" key="1">
    <source>
        <dbReference type="ARBA" id="ARBA00004651"/>
    </source>
</evidence>
<feature type="transmembrane region" description="Helical" evidence="7">
    <location>
        <begin position="103"/>
        <end position="123"/>
    </location>
</feature>
<keyword evidence="5 7" id="KW-1133">Transmembrane helix</keyword>
<reference evidence="10" key="1">
    <citation type="journal article" date="2019" name="Int. J. Syst. Evol. Microbiol.">
        <title>The Global Catalogue of Microorganisms (GCM) 10K type strain sequencing project: providing services to taxonomists for standard genome sequencing and annotation.</title>
        <authorList>
            <consortium name="The Broad Institute Genomics Platform"/>
            <consortium name="The Broad Institute Genome Sequencing Center for Infectious Disease"/>
            <person name="Wu L."/>
            <person name="Ma J."/>
        </authorList>
    </citation>
    <scope>NUCLEOTIDE SEQUENCE [LARGE SCALE GENOMIC DNA]</scope>
    <source>
        <strain evidence="10">CCUG 49339</strain>
    </source>
</reference>
<gene>
    <name evidence="9" type="ORF">ACFSCX_20770</name>
</gene>
<evidence type="ECO:0000256" key="7">
    <source>
        <dbReference type="RuleBase" id="RU363032"/>
    </source>
</evidence>
<comment type="similarity">
    <text evidence="7">Belongs to the binding-protein-dependent transport system permease family.</text>
</comment>
<dbReference type="InterPro" id="IPR000515">
    <property type="entry name" value="MetI-like"/>
</dbReference>
<evidence type="ECO:0000256" key="5">
    <source>
        <dbReference type="ARBA" id="ARBA00022989"/>
    </source>
</evidence>
<dbReference type="CDD" id="cd06261">
    <property type="entry name" value="TM_PBP2"/>
    <property type="match status" value="1"/>
</dbReference>
<dbReference type="RefSeq" id="WP_377930387.1">
    <property type="nucleotide sequence ID" value="NZ_JBHUEM010000052.1"/>
</dbReference>
<proteinExistence type="inferred from homology"/>
<keyword evidence="4 7" id="KW-0812">Transmembrane</keyword>
<dbReference type="InterPro" id="IPR051393">
    <property type="entry name" value="ABC_transporter_permease"/>
</dbReference>
<feature type="domain" description="ABC transmembrane type-1" evidence="8">
    <location>
        <begin position="66"/>
        <end position="278"/>
    </location>
</feature>
<keyword evidence="10" id="KW-1185">Reference proteome</keyword>
<evidence type="ECO:0000256" key="6">
    <source>
        <dbReference type="ARBA" id="ARBA00023136"/>
    </source>
</evidence>
<organism evidence="9 10">
    <name type="scientific">Bacillus salitolerans</name>
    <dbReference type="NCBI Taxonomy" id="1437434"/>
    <lineage>
        <taxon>Bacteria</taxon>
        <taxon>Bacillati</taxon>
        <taxon>Bacillota</taxon>
        <taxon>Bacilli</taxon>
        <taxon>Bacillales</taxon>
        <taxon>Bacillaceae</taxon>
        <taxon>Bacillus</taxon>
    </lineage>
</organism>
<dbReference type="EMBL" id="JBHUEM010000052">
    <property type="protein sequence ID" value="MFD1738949.1"/>
    <property type="molecule type" value="Genomic_DNA"/>
</dbReference>
<feature type="transmembrane region" description="Helical" evidence="7">
    <location>
        <begin position="152"/>
        <end position="176"/>
    </location>
</feature>
<keyword evidence="3" id="KW-1003">Cell membrane</keyword>
<keyword evidence="6 7" id="KW-0472">Membrane</keyword>
<dbReference type="SUPFAM" id="SSF161098">
    <property type="entry name" value="MetI-like"/>
    <property type="match status" value="1"/>
</dbReference>
<dbReference type="PANTHER" id="PTHR30193">
    <property type="entry name" value="ABC TRANSPORTER PERMEASE PROTEIN"/>
    <property type="match status" value="1"/>
</dbReference>
<feature type="transmembrane region" description="Helical" evidence="7">
    <location>
        <begin position="197"/>
        <end position="220"/>
    </location>
</feature>
<evidence type="ECO:0000313" key="10">
    <source>
        <dbReference type="Proteomes" id="UP001597214"/>
    </source>
</evidence>
<protein>
    <submittedName>
        <fullName evidence="9">Carbohydrate ABC transporter permease</fullName>
    </submittedName>
</protein>
<accession>A0ABW4LUU8</accession>
<feature type="transmembrane region" description="Helical" evidence="7">
    <location>
        <begin position="12"/>
        <end position="35"/>
    </location>
</feature>